<dbReference type="GeneID" id="80819781"/>
<dbReference type="EMBL" id="FNYY01000014">
    <property type="protein sequence ID" value="SEJ93868.1"/>
    <property type="molecule type" value="Genomic_DNA"/>
</dbReference>
<dbReference type="Proteomes" id="UP000182932">
    <property type="component" value="Unassembled WGS sequence"/>
</dbReference>
<protein>
    <submittedName>
        <fullName evidence="2">Uncharacterized protein</fullName>
    </submittedName>
</protein>
<evidence type="ECO:0000256" key="1">
    <source>
        <dbReference type="SAM" id="SignalP"/>
    </source>
</evidence>
<organism evidence="2 3">
    <name type="scientific">Marinovum algicola</name>
    <dbReference type="NCBI Taxonomy" id="42444"/>
    <lineage>
        <taxon>Bacteria</taxon>
        <taxon>Pseudomonadati</taxon>
        <taxon>Pseudomonadota</taxon>
        <taxon>Alphaproteobacteria</taxon>
        <taxon>Rhodobacterales</taxon>
        <taxon>Roseobacteraceae</taxon>
        <taxon>Marinovum</taxon>
    </lineage>
</organism>
<dbReference type="AlphaFoldDB" id="A0A975WCR0"/>
<feature type="signal peptide" evidence="1">
    <location>
        <begin position="1"/>
        <end position="19"/>
    </location>
</feature>
<proteinExistence type="predicted"/>
<sequence length="81" mass="8167">MRRALAVATLTLASAPALAAGPDDAKTEAAKPEFTSAAVAGVFKALPPGSSGYPIDILLKMRERLGGDPVPGPEEPKADGP</sequence>
<keyword evidence="1" id="KW-0732">Signal</keyword>
<keyword evidence="3" id="KW-1185">Reference proteome</keyword>
<gene>
    <name evidence="2" type="ORF">SAMN04487940_114118</name>
</gene>
<dbReference type="RefSeq" id="WP_048535293.1">
    <property type="nucleotide sequence ID" value="NZ_CATLQZ010000011.1"/>
</dbReference>
<name>A0A975WCR0_9RHOB</name>
<accession>A0A975WCR0</accession>
<evidence type="ECO:0000313" key="2">
    <source>
        <dbReference type="EMBL" id="SEJ93868.1"/>
    </source>
</evidence>
<reference evidence="2 3" key="1">
    <citation type="submission" date="2016-10" db="EMBL/GenBank/DDBJ databases">
        <authorList>
            <person name="Varghese N."/>
            <person name="Submissions S."/>
        </authorList>
    </citation>
    <scope>NUCLEOTIDE SEQUENCE [LARGE SCALE GENOMIC DNA]</scope>
    <source>
        <strain evidence="2 3">FF3</strain>
    </source>
</reference>
<evidence type="ECO:0000313" key="3">
    <source>
        <dbReference type="Proteomes" id="UP000182932"/>
    </source>
</evidence>
<feature type="chain" id="PRO_5037156871" evidence="1">
    <location>
        <begin position="20"/>
        <end position="81"/>
    </location>
</feature>
<comment type="caution">
    <text evidence="2">The sequence shown here is derived from an EMBL/GenBank/DDBJ whole genome shotgun (WGS) entry which is preliminary data.</text>
</comment>